<keyword evidence="1 4" id="KW-0378">Hydrolase</keyword>
<proteinExistence type="predicted"/>
<dbReference type="InterPro" id="IPR016187">
    <property type="entry name" value="CTDL_fold"/>
</dbReference>
<dbReference type="InterPro" id="IPR011042">
    <property type="entry name" value="6-blade_b-propeller_TolB-like"/>
</dbReference>
<dbReference type="InterPro" id="IPR042095">
    <property type="entry name" value="SUMF_sf"/>
</dbReference>
<gene>
    <name evidence="4" type="primary">gnl_8</name>
    <name evidence="4" type="ORF">ETAA8_47970</name>
</gene>
<dbReference type="Gene3D" id="3.90.1580.10">
    <property type="entry name" value="paralog of FGE (formylglycine-generating enzyme)"/>
    <property type="match status" value="1"/>
</dbReference>
<evidence type="ECO:0000259" key="3">
    <source>
        <dbReference type="Pfam" id="PF08450"/>
    </source>
</evidence>
<sequence>MLAWLLLAATFSGELVPADVALLETFRDEFVLITPGSGKFPADEKVKEPFAISRYEVTQNVWGVALGKNPSEWKGERNSCERFDFQEAKHFCERITSELRNRKLIGPKQEIRLPTSDEWNYAAAAGTKTKYSFGDDESQLGQFGWFHGNAAGNDPVVGAKKPNDWGLYDVHGYLWEWCTTEAGPVLRGGSWTDPADQLATAIVKKVAPETRGPHIGLRCVLAGEGITTAKFVAVAEPMKGVFAPVKQRAIIPETSKLEKLWAEGEFTEGPATAPDGSILFSDIGTKIFRFDPTTKQTKLFREPSGRSNGLLFDASGRLIACEGANTGGNRRISITTGIQGATDGKIETLADNFEGKRFNSPNDLAIDGQGRTYFTDPRYVGDDPRDLDFEAVFIVDAPTAGKKSNVRVATREVQKPNGILVSADGKTVFIADNNPKGNVQLVAMSVEPDGKLADKRVLFDFVSGRGIDGMTLDKAGNIYATAGTGKKAGIYVFSSSGEHLAFIATPGDPTNCTFGANQNEGAYLYITASTGPKNNGQDPKFGLFRILLPVQGQHVVKLMP</sequence>
<dbReference type="Proteomes" id="UP000315017">
    <property type="component" value="Chromosome"/>
</dbReference>
<evidence type="ECO:0000313" key="5">
    <source>
        <dbReference type="Proteomes" id="UP000315017"/>
    </source>
</evidence>
<dbReference type="EC" id="3.1.1.17" evidence="4"/>
<accession>A0A517YHJ4</accession>
<dbReference type="RefSeq" id="WP_145093871.1">
    <property type="nucleotide sequence ID" value="NZ_CP036274.1"/>
</dbReference>
<feature type="domain" description="SMP-30/Gluconolactonase/LRE-like region" evidence="3">
    <location>
        <begin position="266"/>
        <end position="529"/>
    </location>
</feature>
<dbReference type="InterPro" id="IPR005532">
    <property type="entry name" value="SUMF_dom"/>
</dbReference>
<dbReference type="SUPFAM" id="SSF56436">
    <property type="entry name" value="C-type lectin-like"/>
    <property type="match status" value="1"/>
</dbReference>
<evidence type="ECO:0000259" key="2">
    <source>
        <dbReference type="Pfam" id="PF03781"/>
    </source>
</evidence>
<dbReference type="KEGG" id="aagg:ETAA8_47970"/>
<dbReference type="SUPFAM" id="SSF63829">
    <property type="entry name" value="Calcium-dependent phosphotriesterase"/>
    <property type="match status" value="1"/>
</dbReference>
<dbReference type="AlphaFoldDB" id="A0A517YHJ4"/>
<dbReference type="Pfam" id="PF08450">
    <property type="entry name" value="SGL"/>
    <property type="match status" value="1"/>
</dbReference>
<dbReference type="PANTHER" id="PTHR47572">
    <property type="entry name" value="LIPOPROTEIN-RELATED"/>
    <property type="match status" value="1"/>
</dbReference>
<dbReference type="InterPro" id="IPR051262">
    <property type="entry name" value="SMP-30/CGR1_Lactonase"/>
</dbReference>
<evidence type="ECO:0000313" key="4">
    <source>
        <dbReference type="EMBL" id="QDU29682.1"/>
    </source>
</evidence>
<organism evidence="4 5">
    <name type="scientific">Anatilimnocola aggregata</name>
    <dbReference type="NCBI Taxonomy" id="2528021"/>
    <lineage>
        <taxon>Bacteria</taxon>
        <taxon>Pseudomonadati</taxon>
        <taxon>Planctomycetota</taxon>
        <taxon>Planctomycetia</taxon>
        <taxon>Pirellulales</taxon>
        <taxon>Pirellulaceae</taxon>
        <taxon>Anatilimnocola</taxon>
    </lineage>
</organism>
<evidence type="ECO:0000256" key="1">
    <source>
        <dbReference type="ARBA" id="ARBA00022801"/>
    </source>
</evidence>
<dbReference type="EMBL" id="CP036274">
    <property type="protein sequence ID" value="QDU29682.1"/>
    <property type="molecule type" value="Genomic_DNA"/>
</dbReference>
<dbReference type="GO" id="GO:0004341">
    <property type="term" value="F:gluconolactonase activity"/>
    <property type="evidence" value="ECO:0007669"/>
    <property type="project" value="UniProtKB-EC"/>
</dbReference>
<dbReference type="PANTHER" id="PTHR47572:SF4">
    <property type="entry name" value="LACTONASE DRP35"/>
    <property type="match status" value="1"/>
</dbReference>
<dbReference type="OrthoDB" id="272794at2"/>
<protein>
    <submittedName>
        <fullName evidence="4">Gluconolactonase</fullName>
        <ecNumber evidence="4">3.1.1.17</ecNumber>
    </submittedName>
</protein>
<dbReference type="Pfam" id="PF03781">
    <property type="entry name" value="FGE-sulfatase"/>
    <property type="match status" value="1"/>
</dbReference>
<keyword evidence="5" id="KW-1185">Reference proteome</keyword>
<feature type="domain" description="Sulfatase-modifying factor enzyme-like" evidence="2">
    <location>
        <begin position="84"/>
        <end position="220"/>
    </location>
</feature>
<name>A0A517YHJ4_9BACT</name>
<dbReference type="InterPro" id="IPR013658">
    <property type="entry name" value="SGL"/>
</dbReference>
<reference evidence="4 5" key="1">
    <citation type="submission" date="2019-02" db="EMBL/GenBank/DDBJ databases">
        <title>Deep-cultivation of Planctomycetes and their phenomic and genomic characterization uncovers novel biology.</title>
        <authorList>
            <person name="Wiegand S."/>
            <person name="Jogler M."/>
            <person name="Boedeker C."/>
            <person name="Pinto D."/>
            <person name="Vollmers J."/>
            <person name="Rivas-Marin E."/>
            <person name="Kohn T."/>
            <person name="Peeters S.H."/>
            <person name="Heuer A."/>
            <person name="Rast P."/>
            <person name="Oberbeckmann S."/>
            <person name="Bunk B."/>
            <person name="Jeske O."/>
            <person name="Meyerdierks A."/>
            <person name="Storesund J.E."/>
            <person name="Kallscheuer N."/>
            <person name="Luecker S."/>
            <person name="Lage O.M."/>
            <person name="Pohl T."/>
            <person name="Merkel B.J."/>
            <person name="Hornburger P."/>
            <person name="Mueller R.-W."/>
            <person name="Bruemmer F."/>
            <person name="Labrenz M."/>
            <person name="Spormann A.M."/>
            <person name="Op den Camp H."/>
            <person name="Overmann J."/>
            <person name="Amann R."/>
            <person name="Jetten M.S.M."/>
            <person name="Mascher T."/>
            <person name="Medema M.H."/>
            <person name="Devos D.P."/>
            <person name="Kaster A.-K."/>
            <person name="Ovreas L."/>
            <person name="Rohde M."/>
            <person name="Galperin M.Y."/>
            <person name="Jogler C."/>
        </authorList>
    </citation>
    <scope>NUCLEOTIDE SEQUENCE [LARGE SCALE GENOMIC DNA]</scope>
    <source>
        <strain evidence="4 5">ETA_A8</strain>
    </source>
</reference>
<dbReference type="Gene3D" id="2.120.10.30">
    <property type="entry name" value="TolB, C-terminal domain"/>
    <property type="match status" value="1"/>
</dbReference>